<dbReference type="EMBL" id="KK198754">
    <property type="protein sequence ID" value="KCW86144.1"/>
    <property type="molecule type" value="Genomic_DNA"/>
</dbReference>
<protein>
    <submittedName>
        <fullName evidence="1">Uncharacterized protein</fullName>
    </submittedName>
</protein>
<dbReference type="Gramene" id="KCW86144">
    <property type="protein sequence ID" value="KCW86144"/>
    <property type="gene ID" value="EUGRSUZ_B02844"/>
</dbReference>
<accession>A0A059D6N5</accession>
<evidence type="ECO:0000313" key="1">
    <source>
        <dbReference type="EMBL" id="KCW86144.1"/>
    </source>
</evidence>
<dbReference type="InParanoid" id="A0A059D6N5"/>
<sequence length="75" mass="8592">MEIRVKDLPIAASSSQTYLHHIFRDKRIDKRIGCEELPESLMNLIKEIYPFTGKIIILFRFVFHSSALGGTKSAI</sequence>
<dbReference type="AlphaFoldDB" id="A0A059D6N5"/>
<proteinExistence type="predicted"/>
<gene>
    <name evidence="1" type="ORF">EUGRSUZ_B02844</name>
</gene>
<name>A0A059D6N5_EUCGR</name>
<reference evidence="1" key="1">
    <citation type="submission" date="2013-07" db="EMBL/GenBank/DDBJ databases">
        <title>The genome of Eucalyptus grandis.</title>
        <authorList>
            <person name="Schmutz J."/>
            <person name="Hayes R."/>
            <person name="Myburg A."/>
            <person name="Tuskan G."/>
            <person name="Grattapaglia D."/>
            <person name="Rokhsar D.S."/>
        </authorList>
    </citation>
    <scope>NUCLEOTIDE SEQUENCE</scope>
    <source>
        <tissue evidence="1">Leaf extractions</tissue>
    </source>
</reference>
<organism evidence="1">
    <name type="scientific">Eucalyptus grandis</name>
    <name type="common">Flooded gum</name>
    <dbReference type="NCBI Taxonomy" id="71139"/>
    <lineage>
        <taxon>Eukaryota</taxon>
        <taxon>Viridiplantae</taxon>
        <taxon>Streptophyta</taxon>
        <taxon>Embryophyta</taxon>
        <taxon>Tracheophyta</taxon>
        <taxon>Spermatophyta</taxon>
        <taxon>Magnoliopsida</taxon>
        <taxon>eudicotyledons</taxon>
        <taxon>Gunneridae</taxon>
        <taxon>Pentapetalae</taxon>
        <taxon>rosids</taxon>
        <taxon>malvids</taxon>
        <taxon>Myrtales</taxon>
        <taxon>Myrtaceae</taxon>
        <taxon>Myrtoideae</taxon>
        <taxon>Eucalypteae</taxon>
        <taxon>Eucalyptus</taxon>
    </lineage>
</organism>